<reference evidence="2 3" key="1">
    <citation type="submission" date="2017-09" db="EMBL/GenBank/DDBJ databases">
        <title>Complete Genome Sequences of Two Strains of the Meat Spoilage Bacterium Brochothrix thermosphacta Isolated from Ground Chicken.</title>
        <authorList>
            <person name="Paoli G.C."/>
            <person name="Wijey C."/>
            <person name="Chen C.-Y."/>
            <person name="Nguyen L."/>
            <person name="Yan X."/>
            <person name="Irwin P.L."/>
        </authorList>
    </citation>
    <scope>NUCLEOTIDE SEQUENCE [LARGE SCALE GENOMIC DNA]</scope>
    <source>
        <strain evidence="2 3">BI</strain>
    </source>
</reference>
<feature type="transmembrane region" description="Helical" evidence="1">
    <location>
        <begin position="20"/>
        <end position="45"/>
    </location>
</feature>
<dbReference type="GeneID" id="66537764"/>
<protein>
    <submittedName>
        <fullName evidence="2">Uncharacterized protein</fullName>
    </submittedName>
</protein>
<dbReference type="KEGG" id="bths:CNY62_04105"/>
<sequence length="262" mass="29864">MDDLIKSGQITLEHSAHWTIIFKQLSSILIMLIAVIILFSLTVFFKKFINYFVKRKIFSYIISSIIFLAATGVFLTVYINAMVESENMNQKVLLAEKWKKEKGIPYINNLPLQQQLLFSYEEVKGKVSADNFIDSSTLLPASIPGRTDENDANLIDSSRMVNLIKGERVKFTYALDGQLVSETGWTSVHFQPNESFLFLSWDNDRYITFKRLPKDIGNGLNAGIYDIKIYLPHSDLEKLFGNKVPDVKVSSDDATSVKEEKK</sequence>
<keyword evidence="3" id="KW-1185">Reference proteome</keyword>
<proteinExistence type="predicted"/>
<dbReference type="RefSeq" id="WP_069126405.1">
    <property type="nucleotide sequence ID" value="NZ_CP016839.1"/>
</dbReference>
<dbReference type="EMBL" id="CP023483">
    <property type="protein sequence ID" value="ATF25640.1"/>
    <property type="molecule type" value="Genomic_DNA"/>
</dbReference>
<evidence type="ECO:0000313" key="2">
    <source>
        <dbReference type="EMBL" id="ATF25640.1"/>
    </source>
</evidence>
<keyword evidence="1" id="KW-1133">Transmembrane helix</keyword>
<keyword evidence="1" id="KW-0812">Transmembrane</keyword>
<gene>
    <name evidence="2" type="ORF">CNY62_04105</name>
</gene>
<name>A0A1D2L8K4_BROTH</name>
<dbReference type="OrthoDB" id="2666970at2"/>
<keyword evidence="1" id="KW-0472">Membrane</keyword>
<dbReference type="Proteomes" id="UP000243591">
    <property type="component" value="Chromosome"/>
</dbReference>
<dbReference type="AlphaFoldDB" id="A0A1D2L8K4"/>
<feature type="transmembrane region" description="Helical" evidence="1">
    <location>
        <begin position="57"/>
        <end position="79"/>
    </location>
</feature>
<organism evidence="2 3">
    <name type="scientific">Brochothrix thermosphacta</name>
    <name type="common">Microbacterium thermosphactum</name>
    <dbReference type="NCBI Taxonomy" id="2756"/>
    <lineage>
        <taxon>Bacteria</taxon>
        <taxon>Bacillati</taxon>
        <taxon>Bacillota</taxon>
        <taxon>Bacilli</taxon>
        <taxon>Bacillales</taxon>
        <taxon>Listeriaceae</taxon>
        <taxon>Brochothrix</taxon>
    </lineage>
</organism>
<evidence type="ECO:0000256" key="1">
    <source>
        <dbReference type="SAM" id="Phobius"/>
    </source>
</evidence>
<accession>A0A1D2L8K4</accession>
<evidence type="ECO:0000313" key="3">
    <source>
        <dbReference type="Proteomes" id="UP000243591"/>
    </source>
</evidence>